<dbReference type="InterPro" id="IPR050268">
    <property type="entry name" value="NADH-dep_flavin_reductase"/>
</dbReference>
<dbReference type="SUPFAM" id="SSF50475">
    <property type="entry name" value="FMN-binding split barrel"/>
    <property type="match status" value="1"/>
</dbReference>
<gene>
    <name evidence="4" type="ORF">OG222_34815</name>
</gene>
<dbReference type="EMBL" id="CP108169">
    <property type="protein sequence ID" value="WTQ77999.1"/>
    <property type="molecule type" value="Genomic_DNA"/>
</dbReference>
<protein>
    <submittedName>
        <fullName evidence="4">Flavin reductase family protein</fullName>
    </submittedName>
</protein>
<evidence type="ECO:0000259" key="3">
    <source>
        <dbReference type="SMART" id="SM00903"/>
    </source>
</evidence>
<dbReference type="GO" id="GO:0010181">
    <property type="term" value="F:FMN binding"/>
    <property type="evidence" value="ECO:0007669"/>
    <property type="project" value="InterPro"/>
</dbReference>
<dbReference type="Gene3D" id="2.30.110.10">
    <property type="entry name" value="Electron Transport, Fmn-binding Protein, Chain A"/>
    <property type="match status" value="1"/>
</dbReference>
<dbReference type="Pfam" id="PF01613">
    <property type="entry name" value="Flavin_Reduct"/>
    <property type="match status" value="1"/>
</dbReference>
<dbReference type="InterPro" id="IPR002563">
    <property type="entry name" value="Flavin_Rdtase-like_dom"/>
</dbReference>
<dbReference type="SMART" id="SM00903">
    <property type="entry name" value="Flavin_Reduct"/>
    <property type="match status" value="1"/>
</dbReference>
<name>A0AAU1M3W9_9ACTN</name>
<feature type="domain" description="Flavin reductase like" evidence="3">
    <location>
        <begin position="27"/>
        <end position="170"/>
    </location>
</feature>
<accession>A0AAU1M3W9</accession>
<dbReference type="InterPro" id="IPR012349">
    <property type="entry name" value="Split_barrel_FMN-bd"/>
</dbReference>
<evidence type="ECO:0000256" key="2">
    <source>
        <dbReference type="ARBA" id="ARBA00023002"/>
    </source>
</evidence>
<evidence type="ECO:0000313" key="4">
    <source>
        <dbReference type="EMBL" id="WTQ77999.1"/>
    </source>
</evidence>
<dbReference type="PANTHER" id="PTHR30466">
    <property type="entry name" value="FLAVIN REDUCTASE"/>
    <property type="match status" value="1"/>
</dbReference>
<evidence type="ECO:0000256" key="1">
    <source>
        <dbReference type="ARBA" id="ARBA00008898"/>
    </source>
</evidence>
<reference evidence="4" key="1">
    <citation type="submission" date="2022-10" db="EMBL/GenBank/DDBJ databases">
        <title>The complete genomes of actinobacterial strains from the NBC collection.</title>
        <authorList>
            <person name="Joergensen T.S."/>
            <person name="Alvarez Arevalo M."/>
            <person name="Sterndorff E.B."/>
            <person name="Faurdal D."/>
            <person name="Vuksanovic O."/>
            <person name="Mourched A.-S."/>
            <person name="Charusanti P."/>
            <person name="Shaw S."/>
            <person name="Blin K."/>
            <person name="Weber T."/>
        </authorList>
    </citation>
    <scope>NUCLEOTIDE SEQUENCE</scope>
    <source>
        <strain evidence="4">NBC_00148</strain>
    </source>
</reference>
<keyword evidence="2" id="KW-0560">Oxidoreductase</keyword>
<proteinExistence type="inferred from homology"/>
<sequence length="189" mass="19476">MSTSAPAPAVTGLPAATDDPAAFRRVLGQVPTSVSVVTAMTPDGPVGVTVGSFTSVSLDPPLVVFYAGRNSASAGAIVAAGHFCVNVLAEEQQEVCSAFAGPAADRFATGDWDGAAGTPPRLGRAAAWIACDVEDSFPAGDHLAVMGRVRSLASADARKPLIFHRGRLVRLDRACGVHAPTHPFGWWDI</sequence>
<dbReference type="AlphaFoldDB" id="A0AAU1M3W9"/>
<dbReference type="GO" id="GO:0042602">
    <property type="term" value="F:riboflavin reductase (NADPH) activity"/>
    <property type="evidence" value="ECO:0007669"/>
    <property type="project" value="TreeGrafter"/>
</dbReference>
<dbReference type="PANTHER" id="PTHR30466:SF11">
    <property type="entry name" value="FLAVIN-DEPENDENT MONOOXYGENASE, REDUCTASE SUBUNIT HSAB"/>
    <property type="match status" value="1"/>
</dbReference>
<organism evidence="4">
    <name type="scientific">Streptomyces sp. NBC_00148</name>
    <dbReference type="NCBI Taxonomy" id="2903626"/>
    <lineage>
        <taxon>Bacteria</taxon>
        <taxon>Bacillati</taxon>
        <taxon>Actinomycetota</taxon>
        <taxon>Actinomycetes</taxon>
        <taxon>Kitasatosporales</taxon>
        <taxon>Streptomycetaceae</taxon>
        <taxon>Streptomyces</taxon>
    </lineage>
</organism>
<comment type="similarity">
    <text evidence="1">Belongs to the non-flavoprotein flavin reductase family.</text>
</comment>